<evidence type="ECO:0000313" key="2">
    <source>
        <dbReference type="Proteomes" id="UP000789759"/>
    </source>
</evidence>
<dbReference type="EMBL" id="CAJVQA010000001">
    <property type="protein sequence ID" value="CAG8448587.1"/>
    <property type="molecule type" value="Genomic_DNA"/>
</dbReference>
<dbReference type="AlphaFoldDB" id="A0A9N8VFH2"/>
<evidence type="ECO:0000313" key="1">
    <source>
        <dbReference type="EMBL" id="CAG8448587.1"/>
    </source>
</evidence>
<comment type="caution">
    <text evidence="1">The sequence shown here is derived from an EMBL/GenBank/DDBJ whole genome shotgun (WGS) entry which is preliminary data.</text>
</comment>
<dbReference type="OrthoDB" id="1748060at2759"/>
<dbReference type="Proteomes" id="UP000789759">
    <property type="component" value="Unassembled WGS sequence"/>
</dbReference>
<reference evidence="1" key="1">
    <citation type="submission" date="2021-06" db="EMBL/GenBank/DDBJ databases">
        <authorList>
            <person name="Kallberg Y."/>
            <person name="Tangrot J."/>
            <person name="Rosling A."/>
        </authorList>
    </citation>
    <scope>NUCLEOTIDE SEQUENCE</scope>
    <source>
        <strain evidence="1">FL966</strain>
    </source>
</reference>
<accession>A0A9N8VFH2</accession>
<organism evidence="1 2">
    <name type="scientific">Cetraspora pellucida</name>
    <dbReference type="NCBI Taxonomy" id="1433469"/>
    <lineage>
        <taxon>Eukaryota</taxon>
        <taxon>Fungi</taxon>
        <taxon>Fungi incertae sedis</taxon>
        <taxon>Mucoromycota</taxon>
        <taxon>Glomeromycotina</taxon>
        <taxon>Glomeromycetes</taxon>
        <taxon>Diversisporales</taxon>
        <taxon>Gigasporaceae</taxon>
        <taxon>Cetraspora</taxon>
    </lineage>
</organism>
<gene>
    <name evidence="1" type="ORF">CPELLU_LOCUS7</name>
</gene>
<sequence length="139" mass="16720">MLHHHLKLQLFDECYDPLAYLLLFLNDEQEWAPRQIPYRDIPLTNELIDIDEGPNNNRNDDELESDNTIKHRKFVTAMQYYAYRLQIHYNSSNMLLQIEYSSNNIELYKGLQDAVLHDDSDPRQVRQRIVLPFTFIRDH</sequence>
<keyword evidence="2" id="KW-1185">Reference proteome</keyword>
<name>A0A9N8VFH2_9GLOM</name>
<proteinExistence type="predicted"/>
<protein>
    <submittedName>
        <fullName evidence="1">14288_t:CDS:1</fullName>
    </submittedName>
</protein>